<feature type="compositionally biased region" description="Basic and acidic residues" evidence="1">
    <location>
        <begin position="157"/>
        <end position="184"/>
    </location>
</feature>
<gene>
    <name evidence="3" type="ORF">DIZ80_05835</name>
</gene>
<accession>A0A370DJF4</accession>
<evidence type="ECO:0000313" key="3">
    <source>
        <dbReference type="EMBL" id="RDH84983.1"/>
    </source>
</evidence>
<proteinExistence type="predicted"/>
<evidence type="ECO:0000256" key="1">
    <source>
        <dbReference type="SAM" id="MobiDB-lite"/>
    </source>
</evidence>
<dbReference type="Proteomes" id="UP000254266">
    <property type="component" value="Unassembled WGS sequence"/>
</dbReference>
<sequence>MHSFKIITIFIAIISAVSCTKKTANFVEFSPVKESESVLYIYRPYSMSNIVITPDVLIDGKKQAEIENNKYIYLNLPQGEHNIELDLTERYAGQQSLILNIEEGKVIYLRVNTSMKFQMNKPYDRSFSIEEINKETARLEIQDTVYAGKKSKKKKENKVGDSEKQEEVKEDQFSIDKTRNPFGK</sequence>
<dbReference type="InterPro" id="IPR022548">
    <property type="entry name" value="DUF2846"/>
</dbReference>
<reference evidence="3 4" key="1">
    <citation type="journal article" date="2018" name="ISME J.">
        <title>Endosymbiont genomes yield clues of tubeworm success.</title>
        <authorList>
            <person name="Li Y."/>
            <person name="Liles M.R."/>
            <person name="Halanych K.M."/>
        </authorList>
    </citation>
    <scope>NUCLEOTIDE SEQUENCE [LARGE SCALE GENOMIC DNA]</scope>
    <source>
        <strain evidence="3">A1464</strain>
    </source>
</reference>
<evidence type="ECO:0000259" key="2">
    <source>
        <dbReference type="Pfam" id="PF11008"/>
    </source>
</evidence>
<feature type="region of interest" description="Disordered" evidence="1">
    <location>
        <begin position="148"/>
        <end position="184"/>
    </location>
</feature>
<name>A0A370DJF4_9GAMM</name>
<organism evidence="3 4">
    <name type="scientific">endosymbiont of Galathealinum brachiosum</name>
    <dbReference type="NCBI Taxonomy" id="2200906"/>
    <lineage>
        <taxon>Bacteria</taxon>
        <taxon>Pseudomonadati</taxon>
        <taxon>Pseudomonadota</taxon>
        <taxon>Gammaproteobacteria</taxon>
        <taxon>sulfur-oxidizing symbionts</taxon>
    </lineage>
</organism>
<feature type="domain" description="DUF2846" evidence="2">
    <location>
        <begin position="34"/>
        <end position="115"/>
    </location>
</feature>
<dbReference type="PROSITE" id="PS51257">
    <property type="entry name" value="PROKAR_LIPOPROTEIN"/>
    <property type="match status" value="1"/>
</dbReference>
<protein>
    <recommendedName>
        <fullName evidence="2">DUF2846 domain-containing protein</fullName>
    </recommendedName>
</protein>
<keyword evidence="4" id="KW-1185">Reference proteome</keyword>
<dbReference type="Pfam" id="PF11008">
    <property type="entry name" value="DUF2846"/>
    <property type="match status" value="1"/>
</dbReference>
<dbReference type="AlphaFoldDB" id="A0A370DJF4"/>
<evidence type="ECO:0000313" key="4">
    <source>
        <dbReference type="Proteomes" id="UP000254266"/>
    </source>
</evidence>
<comment type="caution">
    <text evidence="3">The sequence shown here is derived from an EMBL/GenBank/DDBJ whole genome shotgun (WGS) entry which is preliminary data.</text>
</comment>
<dbReference type="EMBL" id="QFXC01000007">
    <property type="protein sequence ID" value="RDH84983.1"/>
    <property type="molecule type" value="Genomic_DNA"/>
</dbReference>